<keyword evidence="5" id="KW-1185">Reference proteome</keyword>
<dbReference type="PANTHER" id="PTHR33473:SF19">
    <property type="entry name" value="ATP-DEPENDENT CLP PROTEASE ADAPTER PROTEIN CLPS"/>
    <property type="match status" value="1"/>
</dbReference>
<feature type="compositionally biased region" description="Basic and acidic residues" evidence="2">
    <location>
        <begin position="1"/>
        <end position="11"/>
    </location>
</feature>
<evidence type="ECO:0000313" key="4">
    <source>
        <dbReference type="EMBL" id="ROO28387.1"/>
    </source>
</evidence>
<comment type="caution">
    <text evidence="4">The sequence shown here is derived from an EMBL/GenBank/DDBJ whole genome shotgun (WGS) entry which is preliminary data.</text>
</comment>
<keyword evidence="4" id="KW-0378">Hydrolase</keyword>
<dbReference type="Gene3D" id="3.30.1390.10">
    <property type="match status" value="1"/>
</dbReference>
<evidence type="ECO:0000259" key="3">
    <source>
        <dbReference type="Pfam" id="PF02617"/>
    </source>
</evidence>
<dbReference type="PANTHER" id="PTHR33473">
    <property type="entry name" value="ATP-DEPENDENT CLP PROTEASE ADAPTER PROTEIN CLPS1, CHLOROPLASTIC"/>
    <property type="match status" value="1"/>
</dbReference>
<dbReference type="SUPFAM" id="SSF54736">
    <property type="entry name" value="ClpS-like"/>
    <property type="match status" value="1"/>
</dbReference>
<dbReference type="GO" id="GO:0008233">
    <property type="term" value="F:peptidase activity"/>
    <property type="evidence" value="ECO:0007669"/>
    <property type="project" value="UniProtKB-KW"/>
</dbReference>
<gene>
    <name evidence="1" type="primary">clpS</name>
    <name evidence="4" type="ORF">SAJA_08060</name>
</gene>
<comment type="similarity">
    <text evidence="1">Belongs to the ClpS family.</text>
</comment>
<dbReference type="NCBIfam" id="NF000672">
    <property type="entry name" value="PRK00033.1-5"/>
    <property type="match status" value="1"/>
</dbReference>
<proteinExistence type="inferred from homology"/>
<dbReference type="RefSeq" id="WP_123658130.1">
    <property type="nucleotide sequence ID" value="NZ_AYKG01000022.1"/>
</dbReference>
<dbReference type="OrthoDB" id="9796121at2"/>
<dbReference type="FunFam" id="3.30.1390.10:FF:000002">
    <property type="entry name" value="ATP-dependent Clp protease adapter protein ClpS"/>
    <property type="match status" value="1"/>
</dbReference>
<dbReference type="InterPro" id="IPR022935">
    <property type="entry name" value="ClpS"/>
</dbReference>
<dbReference type="Pfam" id="PF02617">
    <property type="entry name" value="ClpS"/>
    <property type="match status" value="1"/>
</dbReference>
<dbReference type="InterPro" id="IPR003769">
    <property type="entry name" value="ClpS_core"/>
</dbReference>
<dbReference type="FunCoup" id="A0A423PS18">
    <property type="interactions" value="196"/>
</dbReference>
<dbReference type="GO" id="GO:0006508">
    <property type="term" value="P:proteolysis"/>
    <property type="evidence" value="ECO:0007669"/>
    <property type="project" value="UniProtKB-UniRule"/>
</dbReference>
<protein>
    <recommendedName>
        <fullName evidence="1">ATP-dependent Clp protease adapter protein ClpS</fullName>
    </recommendedName>
</protein>
<comment type="subunit">
    <text evidence="1">Binds to the N-terminal domain of the chaperone ClpA.</text>
</comment>
<dbReference type="Proteomes" id="UP000285310">
    <property type="component" value="Unassembled WGS sequence"/>
</dbReference>
<feature type="region of interest" description="Disordered" evidence="2">
    <location>
        <begin position="1"/>
        <end position="28"/>
    </location>
</feature>
<accession>A0A423PS18</accession>
<evidence type="ECO:0000256" key="1">
    <source>
        <dbReference type="HAMAP-Rule" id="MF_00302"/>
    </source>
</evidence>
<organism evidence="4 5">
    <name type="scientific">Salinisphaera japonica YTM-1</name>
    <dbReference type="NCBI Taxonomy" id="1209778"/>
    <lineage>
        <taxon>Bacteria</taxon>
        <taxon>Pseudomonadati</taxon>
        <taxon>Pseudomonadota</taxon>
        <taxon>Gammaproteobacteria</taxon>
        <taxon>Salinisphaerales</taxon>
        <taxon>Salinisphaeraceae</taxon>
        <taxon>Salinisphaera</taxon>
    </lineage>
</organism>
<feature type="domain" description="Adaptor protein ClpS core" evidence="3">
    <location>
        <begin position="30"/>
        <end position="109"/>
    </location>
</feature>
<reference evidence="4 5" key="1">
    <citation type="submission" date="2013-10" db="EMBL/GenBank/DDBJ databases">
        <title>Salinisphaera japonica YTM-1 Genome Sequencing.</title>
        <authorList>
            <person name="Lai Q."/>
            <person name="Li C."/>
            <person name="Shao Z."/>
        </authorList>
    </citation>
    <scope>NUCLEOTIDE SEQUENCE [LARGE SCALE GENOMIC DNA]</scope>
    <source>
        <strain evidence="4 5">YTM-1</strain>
    </source>
</reference>
<dbReference type="EMBL" id="AYKG01000022">
    <property type="protein sequence ID" value="ROO28387.1"/>
    <property type="molecule type" value="Genomic_DNA"/>
</dbReference>
<dbReference type="HAMAP" id="MF_00302">
    <property type="entry name" value="ClpS"/>
    <property type="match status" value="1"/>
</dbReference>
<comment type="function">
    <text evidence="1">Involved in the modulation of the specificity of the ClpAP-mediated ATP-dependent protein degradation.</text>
</comment>
<evidence type="ECO:0000313" key="5">
    <source>
        <dbReference type="Proteomes" id="UP000285310"/>
    </source>
</evidence>
<name>A0A423PS18_9GAMM</name>
<dbReference type="GO" id="GO:0030163">
    <property type="term" value="P:protein catabolic process"/>
    <property type="evidence" value="ECO:0007669"/>
    <property type="project" value="InterPro"/>
</dbReference>
<dbReference type="InParanoid" id="A0A423PS18"/>
<keyword evidence="4" id="KW-0645">Protease</keyword>
<dbReference type="AlphaFoldDB" id="A0A423PS18"/>
<dbReference type="InterPro" id="IPR014719">
    <property type="entry name" value="Ribosomal_bL12_C/ClpS-like"/>
</dbReference>
<sequence length="113" mass="12672">MTDTDKPDTRQGDGQGDDDLAVAPAKPKTKKPPLYKVIMHNDDFTPMEFVVECLMTYFTRDREQAVQIMLTVHTRGKAVAGTYTAQIAETKVTQVNDHARAHQHPLLCTMEQA</sequence>
<evidence type="ECO:0000256" key="2">
    <source>
        <dbReference type="SAM" id="MobiDB-lite"/>
    </source>
</evidence>